<dbReference type="PANTHER" id="PTHR13316">
    <property type="entry name" value="ZINC FINGER, CCHC DOMAIN CONTAINING 8"/>
    <property type="match status" value="1"/>
</dbReference>
<evidence type="ECO:0000256" key="3">
    <source>
        <dbReference type="ARBA" id="ARBA00022771"/>
    </source>
</evidence>
<dbReference type="OrthoDB" id="8026949at2759"/>
<sequence>MGESPGSPSKQEDGELSNDGDLSDLFVVDSTPTDANDHIDVPVYDKKFREVLDEKKDGPAISKPKRPQPPQSTCWNCGADHSLRDCTEPKNYDAINRNRLLFRSKQAARTGKSNNRYHLDDEQKFAHFRPGKISRQLQRALGLEANQLPRHVYRMRVLGYPPGWVEEARVSHSGLSLFNSDGQEVADPEDEDGEIVMEGARDKYDIKQIVEYPGFNCPCGPDIIDETDRLNSRPMAEKDSIKFMKKMWGKKAVKAYKRRKMNSSDTVATPSCDKKQSQSEDVEPDSDDAASSGEDNETEIKAPSTTEAQSTTKSEKRKGSQSPCSEGTKKQKLEDSSVSEKSVEPSEKSSTGSVSVTNTPKVGKVTSVTFGTPVIVTSEYTSLPSAEKFSKNICDVINFENLPDSTGKYEKMSGLLQKVRSFRSRLESQSDESEEDEEDGEDN</sequence>
<dbReference type="RefSeq" id="XP_034252102.1">
    <property type="nucleotide sequence ID" value="XM_034396211.1"/>
</dbReference>
<keyword evidence="5" id="KW-0539">Nucleus</keyword>
<feature type="compositionally biased region" description="Acidic residues" evidence="6">
    <location>
        <begin position="429"/>
        <end position="443"/>
    </location>
</feature>
<feature type="compositionally biased region" description="Polar residues" evidence="6">
    <location>
        <begin position="351"/>
        <end position="370"/>
    </location>
</feature>
<dbReference type="KEGG" id="tpal:117651818"/>
<keyword evidence="3" id="KW-0863">Zinc-finger</keyword>
<dbReference type="GeneID" id="117651818"/>
<feature type="region of interest" description="Disordered" evidence="6">
    <location>
        <begin position="255"/>
        <end position="370"/>
    </location>
</feature>
<gene>
    <name evidence="9" type="primary">LOC117651818</name>
</gene>
<evidence type="ECO:0000256" key="5">
    <source>
        <dbReference type="ARBA" id="ARBA00023242"/>
    </source>
</evidence>
<dbReference type="PANTHER" id="PTHR13316:SF0">
    <property type="entry name" value="ZINC FINGER CCHC DOMAIN-CONTAINING PROTEIN 8"/>
    <property type="match status" value="1"/>
</dbReference>
<keyword evidence="2" id="KW-0479">Metal-binding</keyword>
<organism evidence="9">
    <name type="scientific">Thrips palmi</name>
    <name type="common">Melon thrips</name>
    <dbReference type="NCBI Taxonomy" id="161013"/>
    <lineage>
        <taxon>Eukaryota</taxon>
        <taxon>Metazoa</taxon>
        <taxon>Ecdysozoa</taxon>
        <taxon>Arthropoda</taxon>
        <taxon>Hexapoda</taxon>
        <taxon>Insecta</taxon>
        <taxon>Pterygota</taxon>
        <taxon>Neoptera</taxon>
        <taxon>Paraneoptera</taxon>
        <taxon>Thysanoptera</taxon>
        <taxon>Terebrantia</taxon>
        <taxon>Thripoidea</taxon>
        <taxon>Thripidae</taxon>
        <taxon>Thrips</taxon>
    </lineage>
</organism>
<comment type="subcellular location">
    <subcellularLocation>
        <location evidence="1">Nucleus</location>
    </subcellularLocation>
</comment>
<dbReference type="InParanoid" id="A0A6P9A2Q9"/>
<keyword evidence="8" id="KW-1185">Reference proteome</keyword>
<evidence type="ECO:0000256" key="1">
    <source>
        <dbReference type="ARBA" id="ARBA00004123"/>
    </source>
</evidence>
<feature type="region of interest" description="Disordered" evidence="6">
    <location>
        <begin position="1"/>
        <end position="39"/>
    </location>
</feature>
<dbReference type="GO" id="GO:0008270">
    <property type="term" value="F:zinc ion binding"/>
    <property type="evidence" value="ECO:0007669"/>
    <property type="project" value="UniProtKB-KW"/>
</dbReference>
<dbReference type="InterPro" id="IPR006568">
    <property type="entry name" value="PSP_pro-rich"/>
</dbReference>
<reference evidence="9" key="1">
    <citation type="submission" date="2025-08" db="UniProtKB">
        <authorList>
            <consortium name="RefSeq"/>
        </authorList>
    </citation>
    <scope>IDENTIFICATION</scope>
    <source>
        <tissue evidence="9">Total insect</tissue>
    </source>
</reference>
<dbReference type="Proteomes" id="UP000515158">
    <property type="component" value="Unplaced"/>
</dbReference>
<dbReference type="Pfam" id="PF04046">
    <property type="entry name" value="PSP"/>
    <property type="match status" value="1"/>
</dbReference>
<evidence type="ECO:0000259" key="7">
    <source>
        <dbReference type="SMART" id="SM00581"/>
    </source>
</evidence>
<name>A0A6P9A2Q9_THRPL</name>
<accession>A0A6P9A2Q9</accession>
<dbReference type="SMART" id="SM00581">
    <property type="entry name" value="PSP"/>
    <property type="match status" value="1"/>
</dbReference>
<dbReference type="GO" id="GO:0071013">
    <property type="term" value="C:catalytic step 2 spliceosome"/>
    <property type="evidence" value="ECO:0007669"/>
    <property type="project" value="TreeGrafter"/>
</dbReference>
<dbReference type="FunCoup" id="A0A6P9A2Q9">
    <property type="interactions" value="86"/>
</dbReference>
<evidence type="ECO:0000256" key="4">
    <source>
        <dbReference type="ARBA" id="ARBA00022833"/>
    </source>
</evidence>
<proteinExistence type="predicted"/>
<evidence type="ECO:0000256" key="6">
    <source>
        <dbReference type="SAM" id="MobiDB-lite"/>
    </source>
</evidence>
<evidence type="ECO:0000313" key="8">
    <source>
        <dbReference type="Proteomes" id="UP000515158"/>
    </source>
</evidence>
<dbReference type="GO" id="GO:0003723">
    <property type="term" value="F:RNA binding"/>
    <property type="evidence" value="ECO:0007669"/>
    <property type="project" value="TreeGrafter"/>
</dbReference>
<evidence type="ECO:0000256" key="2">
    <source>
        <dbReference type="ARBA" id="ARBA00022723"/>
    </source>
</evidence>
<keyword evidence="4" id="KW-0862">Zinc</keyword>
<evidence type="ECO:0000313" key="9">
    <source>
        <dbReference type="RefSeq" id="XP_034252102.1"/>
    </source>
</evidence>
<feature type="compositionally biased region" description="Polar residues" evidence="6">
    <location>
        <begin position="303"/>
        <end position="312"/>
    </location>
</feature>
<feature type="domain" description="PSP proline-rich" evidence="7">
    <location>
        <begin position="125"/>
        <end position="177"/>
    </location>
</feature>
<feature type="region of interest" description="Disordered" evidence="6">
    <location>
        <begin position="421"/>
        <end position="443"/>
    </location>
</feature>
<dbReference type="InterPro" id="IPR052115">
    <property type="entry name" value="NEXT_complex_subunit_ZCCHC8"/>
</dbReference>
<protein>
    <submittedName>
        <fullName evidence="9">Zinc finger CCHC domain-containing protein 8 homolog</fullName>
    </submittedName>
</protein>
<feature type="region of interest" description="Disordered" evidence="6">
    <location>
        <begin position="52"/>
        <end position="73"/>
    </location>
</feature>
<dbReference type="AlphaFoldDB" id="A0A6P9A2Q9"/>